<accession>A0AAU8GFI4</accession>
<gene>
    <name evidence="1" type="ORF">NDDWPVAN_CDS0130</name>
</gene>
<sequence length="94" mass="10428">MTTSTTSPAKFFLARVYVMYDGKEFSSVDLICDHSLNDAQNEAENRAAAGYYSFGDIEEINESGYWSDCGAHVVRIKSVTEISAAAYEELKNLL</sequence>
<reference evidence="1" key="1">
    <citation type="submission" date="2024-05" db="EMBL/GenBank/DDBJ databases">
        <authorList>
            <person name="Mugo M.M."/>
            <person name="Musyoki A.M."/>
            <person name="Makumi A.M."/>
            <person name="Mutai I."/>
            <person name="Drechsel O."/>
            <person name="Kering K.K."/>
            <person name="Muturi P."/>
            <person name="Mbae C.K."/>
            <person name="Kariuki S.M."/>
        </authorList>
    </citation>
    <scope>NUCLEOTIDE SEQUENCE</scope>
</reference>
<dbReference type="EMBL" id="PP856721">
    <property type="protein sequence ID" value="XCH40256.1"/>
    <property type="molecule type" value="Genomic_DNA"/>
</dbReference>
<proteinExistence type="predicted"/>
<name>A0AAU8GFI4_9CAUD</name>
<organism evidence="1">
    <name type="scientific">Salmonella phage vB_SEnST11_KE22</name>
    <dbReference type="NCBI Taxonomy" id="3161173"/>
    <lineage>
        <taxon>Viruses</taxon>
        <taxon>Duplodnaviria</taxon>
        <taxon>Heunggongvirae</taxon>
        <taxon>Uroviricota</taxon>
        <taxon>Caudoviricetes</taxon>
        <taxon>Vequintavirinae</taxon>
        <taxon>Seunavirus</taxon>
    </lineage>
</organism>
<protein>
    <submittedName>
        <fullName evidence="1">Uncharacterized protein</fullName>
    </submittedName>
</protein>
<evidence type="ECO:0000313" key="1">
    <source>
        <dbReference type="EMBL" id="XCH40256.1"/>
    </source>
</evidence>